<proteinExistence type="predicted"/>
<evidence type="ECO:0000313" key="2">
    <source>
        <dbReference type="Proteomes" id="UP000319143"/>
    </source>
</evidence>
<dbReference type="RefSeq" id="WP_146530499.1">
    <property type="nucleotide sequence ID" value="NZ_SJPV01000013.1"/>
</dbReference>
<evidence type="ECO:0008006" key="3">
    <source>
        <dbReference type="Google" id="ProtNLM"/>
    </source>
</evidence>
<dbReference type="EMBL" id="SJPV01000013">
    <property type="protein sequence ID" value="TWU32266.1"/>
    <property type="molecule type" value="Genomic_DNA"/>
</dbReference>
<evidence type="ECO:0000313" key="1">
    <source>
        <dbReference type="EMBL" id="TWU32266.1"/>
    </source>
</evidence>
<organism evidence="1 2">
    <name type="scientific">Novipirellula artificiosorum</name>
    <dbReference type="NCBI Taxonomy" id="2528016"/>
    <lineage>
        <taxon>Bacteria</taxon>
        <taxon>Pseudomonadati</taxon>
        <taxon>Planctomycetota</taxon>
        <taxon>Planctomycetia</taxon>
        <taxon>Pirellulales</taxon>
        <taxon>Pirellulaceae</taxon>
        <taxon>Novipirellula</taxon>
    </lineage>
</organism>
<dbReference type="Proteomes" id="UP000319143">
    <property type="component" value="Unassembled WGS sequence"/>
</dbReference>
<accession>A0A5C6DAK3</accession>
<protein>
    <recommendedName>
        <fullName evidence="3">Glycosyl transferase family 11</fullName>
    </recommendedName>
</protein>
<gene>
    <name evidence="1" type="ORF">Poly41_57510</name>
</gene>
<dbReference type="OrthoDB" id="257809at2"/>
<comment type="caution">
    <text evidence="1">The sequence shown here is derived from an EMBL/GenBank/DDBJ whole genome shotgun (WGS) entry which is preliminary data.</text>
</comment>
<name>A0A5C6DAK3_9BACT</name>
<sequence>MIVVAREYGQLGNRLWLYAHAIAAAEEYGVSVANPCFNEYANLFPRTARDPWCRYPLATEFDQESPIVSSRHRALLSQSTYLAAKSMYLARFRRFPAHVLRLRNDQSLDMTSPAFEKMAKSNRHTMLLGWLFRCQSFLEKHATKIRDHFQLHESDQIAIDRFLSPIQSEADLVVGVHIRHGDYATFLGGRYFFPVSDYVAAMHEIQQQLAPRRVAFMVCSNAEHDAGDFHGLNVHFGPGHLLHDMYAFAKTDLIIGPPSTYTGWAAFYGNVPRKELDRDRGPIDLKTLQSTILGRPAA</sequence>
<keyword evidence="2" id="KW-1185">Reference proteome</keyword>
<dbReference type="AlphaFoldDB" id="A0A5C6DAK3"/>
<reference evidence="1 2" key="1">
    <citation type="submission" date="2019-02" db="EMBL/GenBank/DDBJ databases">
        <title>Deep-cultivation of Planctomycetes and their phenomic and genomic characterization uncovers novel biology.</title>
        <authorList>
            <person name="Wiegand S."/>
            <person name="Jogler M."/>
            <person name="Boedeker C."/>
            <person name="Pinto D."/>
            <person name="Vollmers J."/>
            <person name="Rivas-Marin E."/>
            <person name="Kohn T."/>
            <person name="Peeters S.H."/>
            <person name="Heuer A."/>
            <person name="Rast P."/>
            <person name="Oberbeckmann S."/>
            <person name="Bunk B."/>
            <person name="Jeske O."/>
            <person name="Meyerdierks A."/>
            <person name="Storesund J.E."/>
            <person name="Kallscheuer N."/>
            <person name="Luecker S."/>
            <person name="Lage O.M."/>
            <person name="Pohl T."/>
            <person name="Merkel B.J."/>
            <person name="Hornburger P."/>
            <person name="Mueller R.-W."/>
            <person name="Bruemmer F."/>
            <person name="Labrenz M."/>
            <person name="Spormann A.M."/>
            <person name="Op Den Camp H."/>
            <person name="Overmann J."/>
            <person name="Amann R."/>
            <person name="Jetten M.S.M."/>
            <person name="Mascher T."/>
            <person name="Medema M.H."/>
            <person name="Devos D.P."/>
            <person name="Kaster A.-K."/>
            <person name="Ovreas L."/>
            <person name="Rohde M."/>
            <person name="Galperin M.Y."/>
            <person name="Jogler C."/>
        </authorList>
    </citation>
    <scope>NUCLEOTIDE SEQUENCE [LARGE SCALE GENOMIC DNA]</scope>
    <source>
        <strain evidence="1 2">Poly41</strain>
    </source>
</reference>